<gene>
    <name evidence="2" type="ORF">PYX00_004308</name>
</gene>
<dbReference type="GO" id="GO:0045892">
    <property type="term" value="P:negative regulation of DNA-templated transcription"/>
    <property type="evidence" value="ECO:0007669"/>
    <property type="project" value="TreeGrafter"/>
</dbReference>
<evidence type="ECO:0008006" key="3">
    <source>
        <dbReference type="Google" id="ProtNLM"/>
    </source>
</evidence>
<dbReference type="Pfam" id="PF15245">
    <property type="entry name" value="VGLL4"/>
    <property type="match status" value="1"/>
</dbReference>
<dbReference type="AlphaFoldDB" id="A0AAW2I3N4"/>
<evidence type="ECO:0000313" key="2">
    <source>
        <dbReference type="EMBL" id="KAL0276824.1"/>
    </source>
</evidence>
<sequence>MDSEESPLDVLSRAATMVSPSTYDEARTYSHKEMPSSKWRRERRQIINNKLIEGPLDFSTRGATGMKPPPSYDQSIQNKMSRPSVIQSVCGVGSTVNFSSNNASKTSHSAVFSLFPDDACDPAIDEHFRRSLGKDYSSIFSKDKTESNKADNPESDLTGLSVDDHFAKALGDTWIKLKEKENEEKLNSAIKNNNNHLGNVKELSNGQGDVNIRKKKKMLKVKEDLW</sequence>
<dbReference type="InterPro" id="IPR006627">
    <property type="entry name" value="TDU_repeat"/>
</dbReference>
<comment type="caution">
    <text evidence="2">The sequence shown here is derived from an EMBL/GenBank/DDBJ whole genome shotgun (WGS) entry which is preliminary data.</text>
</comment>
<feature type="region of interest" description="Disordered" evidence="1">
    <location>
        <begin position="57"/>
        <end position="77"/>
    </location>
</feature>
<reference evidence="2" key="1">
    <citation type="journal article" date="2024" name="Gigascience">
        <title>Chromosome-level genome of the poultry shaft louse Menopon gallinae provides insight into the host-switching and adaptive evolution of parasitic lice.</title>
        <authorList>
            <person name="Xu Y."/>
            <person name="Ma L."/>
            <person name="Liu S."/>
            <person name="Liang Y."/>
            <person name="Liu Q."/>
            <person name="He Z."/>
            <person name="Tian L."/>
            <person name="Duan Y."/>
            <person name="Cai W."/>
            <person name="Li H."/>
            <person name="Song F."/>
        </authorList>
    </citation>
    <scope>NUCLEOTIDE SEQUENCE</scope>
    <source>
        <strain evidence="2">Cailab_2023a</strain>
    </source>
</reference>
<dbReference type="PANTHER" id="PTHR17604:SF7">
    <property type="entry name" value="TONDU-DOMAIN-CONTAINING GROWTH INHIBITOR, ISOFORM A"/>
    <property type="match status" value="1"/>
</dbReference>
<proteinExistence type="predicted"/>
<name>A0AAW2I3N4_9NEOP</name>
<protein>
    <recommendedName>
        <fullName evidence="3">Transcription cofactor vestigial-like protein 4</fullName>
    </recommendedName>
</protein>
<accession>A0AAW2I3N4</accession>
<dbReference type="PANTHER" id="PTHR17604">
    <property type="entry name" value="TRANSCRIPTION COFACTOR VESTIGIAL-LIKE PROTEIN 4"/>
    <property type="match status" value="1"/>
</dbReference>
<dbReference type="InterPro" id="IPR028184">
    <property type="entry name" value="VGLL4"/>
</dbReference>
<dbReference type="GO" id="GO:0001223">
    <property type="term" value="F:transcription coactivator binding"/>
    <property type="evidence" value="ECO:0007669"/>
    <property type="project" value="TreeGrafter"/>
</dbReference>
<organism evidence="2">
    <name type="scientific">Menopon gallinae</name>
    <name type="common">poultry shaft louse</name>
    <dbReference type="NCBI Taxonomy" id="328185"/>
    <lineage>
        <taxon>Eukaryota</taxon>
        <taxon>Metazoa</taxon>
        <taxon>Ecdysozoa</taxon>
        <taxon>Arthropoda</taxon>
        <taxon>Hexapoda</taxon>
        <taxon>Insecta</taxon>
        <taxon>Pterygota</taxon>
        <taxon>Neoptera</taxon>
        <taxon>Paraneoptera</taxon>
        <taxon>Psocodea</taxon>
        <taxon>Troctomorpha</taxon>
        <taxon>Phthiraptera</taxon>
        <taxon>Amblycera</taxon>
        <taxon>Menoponidae</taxon>
        <taxon>Menopon</taxon>
    </lineage>
</organism>
<dbReference type="EMBL" id="JARGDH010000002">
    <property type="protein sequence ID" value="KAL0276824.1"/>
    <property type="molecule type" value="Genomic_DNA"/>
</dbReference>
<evidence type="ECO:0000256" key="1">
    <source>
        <dbReference type="SAM" id="MobiDB-lite"/>
    </source>
</evidence>
<dbReference type="SMART" id="SM00711">
    <property type="entry name" value="TDU"/>
    <property type="match status" value="2"/>
</dbReference>